<dbReference type="Pfam" id="PF01979">
    <property type="entry name" value="Amidohydro_1"/>
    <property type="match status" value="1"/>
</dbReference>
<keyword evidence="4" id="KW-1185">Reference proteome</keyword>
<dbReference type="InterPro" id="IPR011059">
    <property type="entry name" value="Metal-dep_hydrolase_composite"/>
</dbReference>
<gene>
    <name evidence="3" type="ORF">PQ455_00835</name>
</gene>
<protein>
    <submittedName>
        <fullName evidence="3">Amidohydrolase family protein</fullName>
    </submittedName>
</protein>
<dbReference type="SUPFAM" id="SSF50960">
    <property type="entry name" value="TolB, C-terminal domain"/>
    <property type="match status" value="1"/>
</dbReference>
<name>A0ABY7TPN3_9SPHN</name>
<evidence type="ECO:0000313" key="3">
    <source>
        <dbReference type="EMBL" id="WCT73809.1"/>
    </source>
</evidence>
<dbReference type="Gene3D" id="2.120.10.30">
    <property type="entry name" value="TolB, C-terminal domain"/>
    <property type="match status" value="3"/>
</dbReference>
<dbReference type="InterPro" id="IPR006311">
    <property type="entry name" value="TAT_signal"/>
</dbReference>
<dbReference type="InterPro" id="IPR011659">
    <property type="entry name" value="WD40"/>
</dbReference>
<dbReference type="Gene3D" id="3.20.20.140">
    <property type="entry name" value="Metal-dependent hydrolases"/>
    <property type="match status" value="1"/>
</dbReference>
<dbReference type="PROSITE" id="PS51318">
    <property type="entry name" value="TAT"/>
    <property type="match status" value="1"/>
</dbReference>
<dbReference type="Proteomes" id="UP001220395">
    <property type="component" value="Chromosome"/>
</dbReference>
<sequence>MAETRDAGNAAGGGVSRRQALATGGLGLLAAGGSLSLAAQAQQPGKPGEGAEKTITVHDATNVALTVSPDFKSVAMDLLGILWTIPIGGGPAIRLTGDFDDLGQPDWSPDGGRIAFQSYKTGNFKIWSVPAAGGELLRHTDGNFDDREPRWSPDGKTIAFASDRSEGRYAIHLLDVASGKVTLFSAGKSQDSEPCWSRDGKSIAYIADGTKVMLAPVAGGAATVAASIAPSPDRFKPSELHAPSFAPDGTLAYTRVDARGVTLVVGGKDMVAGEDLYPFRPAWLAAGVFLYGSGGKIRLQAPGARAVPVEFTAPVPVTVPNYTKKTRDFTSTSPKPVVGIVAPALSPDGRQIAFGALNDLYLMTIGSAPKKLVADGFYKVDPAWSPDGKWLAYATDRAGTMDLWLREMATGRERQLTNLPDQGAVSPAWSPDGKIIAFLDQEGALHTVEVAGGAVQKVYAGIWEPGRPSFGPGGKTIAYTAFKPASARYREGLSEILTVDRATGKGVYAPIAPGKSLGVRGVDGPVWSPDGTMFAYVFASTLWVAPVDETGKITGTPRQLNTEVTDAVSWSGDSKSILYLNNGKLKLIPATGGAAKTIPCALTWANAKPKGRTVVTSDRLWDAVGTGYTQADVVIDGNVIVGLAPKGSVTDANAVKVDGTGLTLMPGLIDMHTHRQMQGYNYGDRMGRAWLAMGITATRSPGAPAYHLVEDREAIQSGARIAARHYGTGEAVDGSRIFYNFMRPVTEPGQMELELERAKALDYDMIKTYVRMRHDVQAQVVKAAHRMGMHLSSHYHYPALHTGMDCMEHTGATNRYGYSRTITAQGGGYQDVNELFAAAKAGRTPTLFIASAMLGEDDGLAQDPRIKTLFPSWEYAKLMGRVKTMRDGDRTGFFASLQRQVDQIRMTMAYGGKVVSGTDAPIDLVAISLHLNLRGMERCGMSPIDTLLTATRNSGEFLNEPIGRIAKGMLADLILVDGDPLARVADAAAVKITLANGVVHTPESLMAPFAAIRPSAVHSHHLPALAADDRYFWQTAEYVESSRGACCADHHHPIMRA</sequence>
<evidence type="ECO:0000259" key="2">
    <source>
        <dbReference type="Pfam" id="PF01979"/>
    </source>
</evidence>
<proteinExistence type="inferred from homology"/>
<dbReference type="InterPro" id="IPR032466">
    <property type="entry name" value="Metal_Hydrolase"/>
</dbReference>
<feature type="domain" description="Amidohydrolase-related" evidence="2">
    <location>
        <begin position="663"/>
        <end position="997"/>
    </location>
</feature>
<dbReference type="RefSeq" id="WP_273688334.1">
    <property type="nucleotide sequence ID" value="NZ_CP117411.1"/>
</dbReference>
<dbReference type="EMBL" id="CP117411">
    <property type="protein sequence ID" value="WCT73809.1"/>
    <property type="molecule type" value="Genomic_DNA"/>
</dbReference>
<evidence type="ECO:0000313" key="4">
    <source>
        <dbReference type="Proteomes" id="UP001220395"/>
    </source>
</evidence>
<dbReference type="Gene3D" id="2.30.40.10">
    <property type="entry name" value="Urease, subunit C, domain 1"/>
    <property type="match status" value="1"/>
</dbReference>
<evidence type="ECO:0000256" key="1">
    <source>
        <dbReference type="ARBA" id="ARBA00009820"/>
    </source>
</evidence>
<reference evidence="3 4" key="1">
    <citation type="submission" date="2023-02" db="EMBL/GenBank/DDBJ databases">
        <title>Genome sequence of Sphingomonas naphthae.</title>
        <authorList>
            <person name="Kim S."/>
            <person name="Heo J."/>
            <person name="Kwon S.-W."/>
        </authorList>
    </citation>
    <scope>NUCLEOTIDE SEQUENCE [LARGE SCALE GENOMIC DNA]</scope>
    <source>
        <strain evidence="3 4">KACC 18716</strain>
    </source>
</reference>
<dbReference type="PANTHER" id="PTHR36842:SF1">
    <property type="entry name" value="PROTEIN TOLB"/>
    <property type="match status" value="1"/>
</dbReference>
<dbReference type="InterPro" id="IPR006680">
    <property type="entry name" value="Amidohydro-rel"/>
</dbReference>
<dbReference type="SUPFAM" id="SSF51338">
    <property type="entry name" value="Composite domain of metallo-dependent hydrolases"/>
    <property type="match status" value="1"/>
</dbReference>
<dbReference type="Pfam" id="PF07676">
    <property type="entry name" value="PD40"/>
    <property type="match status" value="6"/>
</dbReference>
<dbReference type="InterPro" id="IPR011042">
    <property type="entry name" value="6-blade_b-propeller_TolB-like"/>
</dbReference>
<dbReference type="SUPFAM" id="SSF82171">
    <property type="entry name" value="DPP6 N-terminal domain-like"/>
    <property type="match status" value="2"/>
</dbReference>
<dbReference type="SUPFAM" id="SSF51556">
    <property type="entry name" value="Metallo-dependent hydrolases"/>
    <property type="match status" value="1"/>
</dbReference>
<organism evidence="3 4">
    <name type="scientific">Sphingomonas naphthae</name>
    <dbReference type="NCBI Taxonomy" id="1813468"/>
    <lineage>
        <taxon>Bacteria</taxon>
        <taxon>Pseudomonadati</taxon>
        <taxon>Pseudomonadota</taxon>
        <taxon>Alphaproteobacteria</taxon>
        <taxon>Sphingomonadales</taxon>
        <taxon>Sphingomonadaceae</taxon>
        <taxon>Sphingomonas</taxon>
    </lineage>
</organism>
<accession>A0ABY7TPN3</accession>
<dbReference type="PANTHER" id="PTHR36842">
    <property type="entry name" value="PROTEIN TOLB HOMOLOG"/>
    <property type="match status" value="1"/>
</dbReference>
<comment type="similarity">
    <text evidence="1">Belongs to the TolB family.</text>
</comment>